<name>A0AA97A113_9STRE</name>
<reference evidence="3 4" key="1">
    <citation type="submission" date="2023-02" db="EMBL/GenBank/DDBJ databases">
        <title>Streptococcus sp. Genome Sequencing and Assembly.</title>
        <authorList>
            <person name="Shore S.M."/>
            <person name="Nicholson T.L."/>
        </authorList>
    </citation>
    <scope>NUCLEOTIDE SEQUENCE [LARGE SCALE GENOMIC DNA]</scope>
    <source>
        <strain evidence="3 4">29892</strain>
    </source>
</reference>
<gene>
    <name evidence="3" type="ORF">PW220_01125</name>
</gene>
<dbReference type="Proteomes" id="UP001301526">
    <property type="component" value="Chromosome"/>
</dbReference>
<evidence type="ECO:0000313" key="3">
    <source>
        <dbReference type="EMBL" id="WNY49278.1"/>
    </source>
</evidence>
<dbReference type="RefSeq" id="WP_248055293.1">
    <property type="nucleotide sequence ID" value="NZ_CP118734.1"/>
</dbReference>
<sequence>MGKKFEFILRIVLFGVGVFVVRNTLASLWPFTFINVMFWLYTGILFARLFFPDFYARYRSHLHLLPILYFVYSIWWIMELTTDYAFQGTIVIFILLVLWYRKSTFREKEQALKDEKERAKRMEQRKTEEALAVRHAFQEGIIVRDGFYNPQLDDLEAFAKQTIMKFTIDTAENPDKTVITYRRSNRWLHEFDIDDMPYDHIKIYHDGEVHQVLARFRKQSAKRFKRDKELGLGDYHRRSLRPWIRPVDAGQYDRTHIIPIGYHGFEADPRLVIGWSSEQNRNQFPEWEKLLASINQVEDIIWYTEIRKTKYGAKWTYVLTDKNGRALQRGEFVMGTEEKPVTFEWGTYEQ</sequence>
<keyword evidence="2" id="KW-1133">Transmembrane helix</keyword>
<keyword evidence="2" id="KW-0812">Transmembrane</keyword>
<evidence type="ECO:0000256" key="2">
    <source>
        <dbReference type="SAM" id="Phobius"/>
    </source>
</evidence>
<keyword evidence="2" id="KW-0472">Membrane</keyword>
<evidence type="ECO:0000256" key="1">
    <source>
        <dbReference type="SAM" id="Coils"/>
    </source>
</evidence>
<protein>
    <recommendedName>
        <fullName evidence="5">Endonuclease</fullName>
    </recommendedName>
</protein>
<organism evidence="3 4">
    <name type="scientific">Streptococcus iners subsp. hyiners</name>
    <dbReference type="NCBI Taxonomy" id="3028083"/>
    <lineage>
        <taxon>Bacteria</taxon>
        <taxon>Bacillati</taxon>
        <taxon>Bacillota</taxon>
        <taxon>Bacilli</taxon>
        <taxon>Lactobacillales</taxon>
        <taxon>Streptococcaceae</taxon>
        <taxon>Streptococcus</taxon>
        <taxon>Streptococcus iners</taxon>
    </lineage>
</organism>
<feature type="transmembrane region" description="Helical" evidence="2">
    <location>
        <begin position="84"/>
        <end position="100"/>
    </location>
</feature>
<accession>A0AA97A113</accession>
<dbReference type="EMBL" id="CP118734">
    <property type="protein sequence ID" value="WNY49278.1"/>
    <property type="molecule type" value="Genomic_DNA"/>
</dbReference>
<keyword evidence="1" id="KW-0175">Coiled coil</keyword>
<keyword evidence="4" id="KW-1185">Reference proteome</keyword>
<evidence type="ECO:0000313" key="4">
    <source>
        <dbReference type="Proteomes" id="UP001301526"/>
    </source>
</evidence>
<feature type="coiled-coil region" evidence="1">
    <location>
        <begin position="102"/>
        <end position="132"/>
    </location>
</feature>
<feature type="transmembrane region" description="Helical" evidence="2">
    <location>
        <begin position="7"/>
        <end position="25"/>
    </location>
</feature>
<dbReference type="AlphaFoldDB" id="A0AA97A113"/>
<proteinExistence type="predicted"/>
<feature type="transmembrane region" description="Helical" evidence="2">
    <location>
        <begin position="62"/>
        <end position="78"/>
    </location>
</feature>
<evidence type="ECO:0008006" key="5">
    <source>
        <dbReference type="Google" id="ProtNLM"/>
    </source>
</evidence>
<feature type="transmembrane region" description="Helical" evidence="2">
    <location>
        <begin position="31"/>
        <end position="50"/>
    </location>
</feature>